<name>A0A4V2KUD0_9HYPH</name>
<feature type="region of interest" description="Disordered" evidence="2">
    <location>
        <begin position="1"/>
        <end position="71"/>
    </location>
</feature>
<dbReference type="SUPFAM" id="SSF82649">
    <property type="entry name" value="SufE/NifU"/>
    <property type="match status" value="1"/>
</dbReference>
<evidence type="ECO:0000313" key="5">
    <source>
        <dbReference type="Proteomes" id="UP000292781"/>
    </source>
</evidence>
<evidence type="ECO:0000259" key="3">
    <source>
        <dbReference type="Pfam" id="PF02657"/>
    </source>
</evidence>
<dbReference type="Proteomes" id="UP000292781">
    <property type="component" value="Unassembled WGS sequence"/>
</dbReference>
<evidence type="ECO:0000313" key="4">
    <source>
        <dbReference type="EMBL" id="TBW41006.1"/>
    </source>
</evidence>
<dbReference type="PANTHER" id="PTHR43597">
    <property type="entry name" value="SULFUR ACCEPTOR PROTEIN CSDE"/>
    <property type="match status" value="1"/>
</dbReference>
<dbReference type="PANTHER" id="PTHR43597:SF5">
    <property type="entry name" value="SUFE-LIKE PROTEIN 2, CHLOROPLASTIC"/>
    <property type="match status" value="1"/>
</dbReference>
<dbReference type="InterPro" id="IPR003808">
    <property type="entry name" value="Fe-S_metab-assoc_dom"/>
</dbReference>
<feature type="domain" description="Fe-S metabolism associated" evidence="3">
    <location>
        <begin position="81"/>
        <end position="205"/>
    </location>
</feature>
<proteinExistence type="inferred from homology"/>
<protein>
    <submittedName>
        <fullName evidence="4">SufE family protein</fullName>
    </submittedName>
</protein>
<accession>A0A4V2KUD0</accession>
<feature type="compositionally biased region" description="Basic and acidic residues" evidence="2">
    <location>
        <begin position="12"/>
        <end position="24"/>
    </location>
</feature>
<reference evidence="4 5" key="1">
    <citation type="submission" date="2019-02" db="EMBL/GenBank/DDBJ databases">
        <title>Siculibacillus lacustris gen. nov., sp. nov., a new rosette-forming bacterium isolated from a freshwater crater lake (Lake St. Ana, Romania).</title>
        <authorList>
            <person name="Felfoldi T."/>
            <person name="Marton Z."/>
            <person name="Szabo A."/>
            <person name="Mentes A."/>
            <person name="Boka K."/>
            <person name="Marialigeti K."/>
            <person name="Mathe I."/>
            <person name="Koncz M."/>
            <person name="Schumann P."/>
            <person name="Toth E."/>
        </authorList>
    </citation>
    <scope>NUCLEOTIDE SEQUENCE [LARGE SCALE GENOMIC DNA]</scope>
    <source>
        <strain evidence="4 5">SA-279</strain>
    </source>
</reference>
<dbReference type="OrthoDB" id="9799320at2"/>
<keyword evidence="5" id="KW-1185">Reference proteome</keyword>
<evidence type="ECO:0000256" key="2">
    <source>
        <dbReference type="SAM" id="MobiDB-lite"/>
    </source>
</evidence>
<dbReference type="Pfam" id="PF02657">
    <property type="entry name" value="SufE"/>
    <property type="match status" value="1"/>
</dbReference>
<organism evidence="4 5">
    <name type="scientific">Siculibacillus lacustris</name>
    <dbReference type="NCBI Taxonomy" id="1549641"/>
    <lineage>
        <taxon>Bacteria</taxon>
        <taxon>Pseudomonadati</taxon>
        <taxon>Pseudomonadota</taxon>
        <taxon>Alphaproteobacteria</taxon>
        <taxon>Hyphomicrobiales</taxon>
        <taxon>Ancalomicrobiaceae</taxon>
        <taxon>Siculibacillus</taxon>
    </lineage>
</organism>
<evidence type="ECO:0000256" key="1">
    <source>
        <dbReference type="ARBA" id="ARBA00010282"/>
    </source>
</evidence>
<dbReference type="EMBL" id="SJFN01000002">
    <property type="protein sequence ID" value="TBW41006.1"/>
    <property type="molecule type" value="Genomic_DNA"/>
</dbReference>
<gene>
    <name evidence="4" type="ORF">EYW49_02295</name>
</gene>
<comment type="caution">
    <text evidence="4">The sequence shown here is derived from an EMBL/GenBank/DDBJ whole genome shotgun (WGS) entry which is preliminary data.</text>
</comment>
<dbReference type="Gene3D" id="3.90.1010.10">
    <property type="match status" value="1"/>
</dbReference>
<sequence>MGLRPARAQGHGADRLDPVGDRRSCPAAQRPANRRTVAGAAPGLPALAGVTPRPVPPSAAAGYRGANRETPPLPSLDDILSDFDVIDDWEERYRYLIELGRGLPPLDEAERTDANKVRGCASQVWLSTRIEADVPGDPRLWLTGDSDAHIVKGLVAVILAMFSGRRASEILALDPEPTFAALHLREHLTPQRANGVASMIERIRHEARTARAGV</sequence>
<comment type="similarity">
    <text evidence="1">Belongs to the SufE family.</text>
</comment>
<dbReference type="AlphaFoldDB" id="A0A4V2KUD0"/>
<feature type="compositionally biased region" description="Low complexity" evidence="2">
    <location>
        <begin position="36"/>
        <end position="52"/>
    </location>
</feature>